<feature type="compositionally biased region" description="Basic and acidic residues" evidence="1">
    <location>
        <begin position="312"/>
        <end position="321"/>
    </location>
</feature>
<evidence type="ECO:0000313" key="3">
    <source>
        <dbReference type="EMBL" id="KIM74938.1"/>
    </source>
</evidence>
<feature type="chain" id="PRO_5012655592" evidence="2">
    <location>
        <begin position="16"/>
        <end position="321"/>
    </location>
</feature>
<feature type="region of interest" description="Disordered" evidence="1">
    <location>
        <begin position="249"/>
        <end position="321"/>
    </location>
</feature>
<dbReference type="HOGENOM" id="CLU_866314_0_0_1"/>
<gene>
    <name evidence="3" type="ORF">PILCRDRAFT_827763</name>
</gene>
<dbReference type="OrthoDB" id="3258371at2759"/>
<feature type="compositionally biased region" description="Polar residues" evidence="1">
    <location>
        <begin position="205"/>
        <end position="222"/>
    </location>
</feature>
<proteinExistence type="predicted"/>
<keyword evidence="4" id="KW-1185">Reference proteome</keyword>
<keyword evidence="2" id="KW-0732">Signal</keyword>
<reference evidence="3 4" key="1">
    <citation type="submission" date="2014-04" db="EMBL/GenBank/DDBJ databases">
        <authorList>
            <consortium name="DOE Joint Genome Institute"/>
            <person name="Kuo A."/>
            <person name="Tarkka M."/>
            <person name="Buscot F."/>
            <person name="Kohler A."/>
            <person name="Nagy L.G."/>
            <person name="Floudas D."/>
            <person name="Copeland A."/>
            <person name="Barry K.W."/>
            <person name="Cichocki N."/>
            <person name="Veneault-Fourrey C."/>
            <person name="LaButti K."/>
            <person name="Lindquist E.A."/>
            <person name="Lipzen A."/>
            <person name="Lundell T."/>
            <person name="Morin E."/>
            <person name="Murat C."/>
            <person name="Sun H."/>
            <person name="Tunlid A."/>
            <person name="Henrissat B."/>
            <person name="Grigoriev I.V."/>
            <person name="Hibbett D.S."/>
            <person name="Martin F."/>
            <person name="Nordberg H.P."/>
            <person name="Cantor M.N."/>
            <person name="Hua S.X."/>
        </authorList>
    </citation>
    <scope>NUCLEOTIDE SEQUENCE [LARGE SCALE GENOMIC DNA]</scope>
    <source>
        <strain evidence="3 4">F 1598</strain>
    </source>
</reference>
<dbReference type="AlphaFoldDB" id="A0A0C3AM12"/>
<evidence type="ECO:0000256" key="1">
    <source>
        <dbReference type="SAM" id="MobiDB-lite"/>
    </source>
</evidence>
<feature type="signal peptide" evidence="2">
    <location>
        <begin position="1"/>
        <end position="15"/>
    </location>
</feature>
<organism evidence="3 4">
    <name type="scientific">Piloderma croceum (strain F 1598)</name>
    <dbReference type="NCBI Taxonomy" id="765440"/>
    <lineage>
        <taxon>Eukaryota</taxon>
        <taxon>Fungi</taxon>
        <taxon>Dikarya</taxon>
        <taxon>Basidiomycota</taxon>
        <taxon>Agaricomycotina</taxon>
        <taxon>Agaricomycetes</taxon>
        <taxon>Agaricomycetidae</taxon>
        <taxon>Atheliales</taxon>
        <taxon>Atheliaceae</taxon>
        <taxon>Piloderma</taxon>
    </lineage>
</organism>
<dbReference type="InParanoid" id="A0A0C3AM12"/>
<evidence type="ECO:0000256" key="2">
    <source>
        <dbReference type="SAM" id="SignalP"/>
    </source>
</evidence>
<feature type="region of interest" description="Disordered" evidence="1">
    <location>
        <begin position="182"/>
        <end position="225"/>
    </location>
</feature>
<dbReference type="Proteomes" id="UP000054166">
    <property type="component" value="Unassembled WGS sequence"/>
</dbReference>
<accession>A0A0C3AM12</accession>
<feature type="compositionally biased region" description="Polar residues" evidence="1">
    <location>
        <begin position="249"/>
        <end position="281"/>
    </location>
</feature>
<protein>
    <submittedName>
        <fullName evidence="3">Uncharacterized protein</fullName>
    </submittedName>
</protein>
<sequence length="321" mass="34814">MSSFMILGFFALASGRRVQTVRPGTAIRTWHAHYTTTVQCSSPPHVPADLRIYSPINDVLHPDDTIAFVVARVHIPPTGTILLDAIRIVPFPGDPSHDSYDDATLHNGSTAFSVALTEYVRDANQQSHVQCILNRTVPRWRNTPVPAANTLIHFYGICANVSMTGLLGIEIEGITLNIAPPVQPSMPGAPPDDGGSPSKKRRFQTHASPRQSASVGSSQQLFSPIPVTPTRMRESAENMNYSALTALNRQPSPTASSSQMPSIRGQQSLANRSSRSTSEQIASDDETPIASIAFEDVGTQDTVGPAVRRSRREGNRKARDE</sequence>
<name>A0A0C3AM12_PILCF</name>
<dbReference type="EMBL" id="KN833053">
    <property type="protein sequence ID" value="KIM74938.1"/>
    <property type="molecule type" value="Genomic_DNA"/>
</dbReference>
<reference evidence="4" key="2">
    <citation type="submission" date="2015-01" db="EMBL/GenBank/DDBJ databases">
        <title>Evolutionary Origins and Diversification of the Mycorrhizal Mutualists.</title>
        <authorList>
            <consortium name="DOE Joint Genome Institute"/>
            <consortium name="Mycorrhizal Genomics Consortium"/>
            <person name="Kohler A."/>
            <person name="Kuo A."/>
            <person name="Nagy L.G."/>
            <person name="Floudas D."/>
            <person name="Copeland A."/>
            <person name="Barry K.W."/>
            <person name="Cichocki N."/>
            <person name="Veneault-Fourrey C."/>
            <person name="LaButti K."/>
            <person name="Lindquist E.A."/>
            <person name="Lipzen A."/>
            <person name="Lundell T."/>
            <person name="Morin E."/>
            <person name="Murat C."/>
            <person name="Riley R."/>
            <person name="Ohm R."/>
            <person name="Sun H."/>
            <person name="Tunlid A."/>
            <person name="Henrissat B."/>
            <person name="Grigoriev I.V."/>
            <person name="Hibbett D.S."/>
            <person name="Martin F."/>
        </authorList>
    </citation>
    <scope>NUCLEOTIDE SEQUENCE [LARGE SCALE GENOMIC DNA]</scope>
    <source>
        <strain evidence="4">F 1598</strain>
    </source>
</reference>
<evidence type="ECO:0000313" key="4">
    <source>
        <dbReference type="Proteomes" id="UP000054166"/>
    </source>
</evidence>